<evidence type="ECO:0000256" key="2">
    <source>
        <dbReference type="ARBA" id="ARBA00023012"/>
    </source>
</evidence>
<dbReference type="SMART" id="SM00862">
    <property type="entry name" value="Trans_reg_C"/>
    <property type="match status" value="1"/>
</dbReference>
<organism evidence="10 11">
    <name type="scientific">Deferribacter desulfuricans (strain DSM 14783 / JCM 11476 / NBRC 101012 / SSM1)</name>
    <dbReference type="NCBI Taxonomy" id="639282"/>
    <lineage>
        <taxon>Bacteria</taxon>
        <taxon>Pseudomonadati</taxon>
        <taxon>Deferribacterota</taxon>
        <taxon>Deferribacteres</taxon>
        <taxon>Deferribacterales</taxon>
        <taxon>Deferribacteraceae</taxon>
        <taxon>Deferribacter</taxon>
    </lineage>
</organism>
<sequence>MQYKVLIIDDDYEILEILKLFLEIENFDVVTTQSGLNALNLIKNNQYDLILLDLGLPDINGEHICKKIREMSETPIIIITAKESVSNKVLCFEYGCDDYIIKPFEKMELLARIKAILRRSNKIKSSNDNNIIITPPFEINLEEGYCKKDGEKIDLTAKELEILSYLVKNAGKNLKRDQIIKHVWGDDSLYKWSRSLDVHIQHIRQKIELNPKKPKFIKTIPGIGYKFDINSSQ</sequence>
<keyword evidence="1 6" id="KW-0597">Phosphoprotein</keyword>
<proteinExistence type="predicted"/>
<evidence type="ECO:0000259" key="9">
    <source>
        <dbReference type="PROSITE" id="PS51755"/>
    </source>
</evidence>
<dbReference type="Gene3D" id="1.10.10.10">
    <property type="entry name" value="Winged helix-like DNA-binding domain superfamily/Winged helix DNA-binding domain"/>
    <property type="match status" value="1"/>
</dbReference>
<dbReference type="RefSeq" id="WP_013008524.1">
    <property type="nucleotide sequence ID" value="NC_013939.1"/>
</dbReference>
<dbReference type="HOGENOM" id="CLU_000445_30_4_0"/>
<dbReference type="AlphaFoldDB" id="D3P989"/>
<dbReference type="Pfam" id="PF00486">
    <property type="entry name" value="Trans_reg_C"/>
    <property type="match status" value="1"/>
</dbReference>
<keyword evidence="5" id="KW-0804">Transcription</keyword>
<dbReference type="Gene3D" id="3.40.50.2300">
    <property type="match status" value="1"/>
</dbReference>
<dbReference type="InterPro" id="IPR039420">
    <property type="entry name" value="WalR-like"/>
</dbReference>
<dbReference type="FunFam" id="3.40.50.2300:FF:000001">
    <property type="entry name" value="DNA-binding response regulator PhoB"/>
    <property type="match status" value="1"/>
</dbReference>
<dbReference type="GO" id="GO:0005829">
    <property type="term" value="C:cytosol"/>
    <property type="evidence" value="ECO:0007669"/>
    <property type="project" value="TreeGrafter"/>
</dbReference>
<dbReference type="PROSITE" id="PS50110">
    <property type="entry name" value="RESPONSE_REGULATORY"/>
    <property type="match status" value="1"/>
</dbReference>
<keyword evidence="2" id="KW-0902">Two-component regulatory system</keyword>
<dbReference type="GO" id="GO:0006355">
    <property type="term" value="P:regulation of DNA-templated transcription"/>
    <property type="evidence" value="ECO:0007669"/>
    <property type="project" value="InterPro"/>
</dbReference>
<dbReference type="CDD" id="cd00383">
    <property type="entry name" value="trans_reg_C"/>
    <property type="match status" value="1"/>
</dbReference>
<dbReference type="InterPro" id="IPR001789">
    <property type="entry name" value="Sig_transdc_resp-reg_receiver"/>
</dbReference>
<dbReference type="SMART" id="SM00448">
    <property type="entry name" value="REC"/>
    <property type="match status" value="1"/>
</dbReference>
<evidence type="ECO:0000256" key="3">
    <source>
        <dbReference type="ARBA" id="ARBA00023015"/>
    </source>
</evidence>
<dbReference type="STRING" id="639282.DEFDS_1824"/>
<dbReference type="InterPro" id="IPR016032">
    <property type="entry name" value="Sig_transdc_resp-reg_C-effctor"/>
</dbReference>
<keyword evidence="4 7" id="KW-0238">DNA-binding</keyword>
<dbReference type="Gene3D" id="6.10.250.690">
    <property type="match status" value="1"/>
</dbReference>
<dbReference type="PANTHER" id="PTHR48111:SF73">
    <property type="entry name" value="ALKALINE PHOSPHATASE SYNTHESIS TRANSCRIPTIONAL REGULATORY PROTEIN PHOP"/>
    <property type="match status" value="1"/>
</dbReference>
<dbReference type="SUPFAM" id="SSF46894">
    <property type="entry name" value="C-terminal effector domain of the bipartite response regulators"/>
    <property type="match status" value="1"/>
</dbReference>
<dbReference type="CDD" id="cd17574">
    <property type="entry name" value="REC_OmpR"/>
    <property type="match status" value="1"/>
</dbReference>
<gene>
    <name evidence="10" type="ordered locus">DEFDS_1824</name>
</gene>
<dbReference type="InterPro" id="IPR036388">
    <property type="entry name" value="WH-like_DNA-bd_sf"/>
</dbReference>
<dbReference type="SUPFAM" id="SSF52172">
    <property type="entry name" value="CheY-like"/>
    <property type="match status" value="1"/>
</dbReference>
<keyword evidence="3" id="KW-0805">Transcription regulation</keyword>
<evidence type="ECO:0000256" key="7">
    <source>
        <dbReference type="PROSITE-ProRule" id="PRU01091"/>
    </source>
</evidence>
<dbReference type="OrthoDB" id="9784252at2"/>
<keyword evidence="11" id="KW-1185">Reference proteome</keyword>
<feature type="domain" description="OmpR/PhoB-type" evidence="9">
    <location>
        <begin position="129"/>
        <end position="229"/>
    </location>
</feature>
<dbReference type="PROSITE" id="PS51755">
    <property type="entry name" value="OMPR_PHOB"/>
    <property type="match status" value="1"/>
</dbReference>
<dbReference type="eggNOG" id="COG0745">
    <property type="taxonomic scope" value="Bacteria"/>
</dbReference>
<dbReference type="KEGG" id="ddf:DEFDS_1824"/>
<evidence type="ECO:0000256" key="6">
    <source>
        <dbReference type="PROSITE-ProRule" id="PRU00169"/>
    </source>
</evidence>
<dbReference type="Pfam" id="PF00072">
    <property type="entry name" value="Response_reg"/>
    <property type="match status" value="1"/>
</dbReference>
<dbReference type="EMBL" id="AP011529">
    <property type="protein sequence ID" value="BAI81279.1"/>
    <property type="molecule type" value="Genomic_DNA"/>
</dbReference>
<dbReference type="GO" id="GO:0000976">
    <property type="term" value="F:transcription cis-regulatory region binding"/>
    <property type="evidence" value="ECO:0007669"/>
    <property type="project" value="TreeGrafter"/>
</dbReference>
<evidence type="ECO:0000259" key="8">
    <source>
        <dbReference type="PROSITE" id="PS50110"/>
    </source>
</evidence>
<feature type="modified residue" description="4-aspartylphosphate" evidence="6">
    <location>
        <position position="53"/>
    </location>
</feature>
<dbReference type="PANTHER" id="PTHR48111">
    <property type="entry name" value="REGULATOR OF RPOS"/>
    <property type="match status" value="1"/>
</dbReference>
<reference evidence="10 11" key="1">
    <citation type="journal article" date="2010" name="DNA Res.">
        <title>Bacterial lifestyle in a deep-sea hydrothermal vent chimney revealed by the genome sequence of the thermophilic bacterium Deferribacter desulfuricans SSM1.</title>
        <authorList>
            <person name="Takaki Y."/>
            <person name="Shimamura S."/>
            <person name="Nakagawa S."/>
            <person name="Fukuhara Y."/>
            <person name="Horikawa H."/>
            <person name="Ankai A."/>
            <person name="Harada T."/>
            <person name="Hosoyama A."/>
            <person name="Oguchi A."/>
            <person name="Fukui S."/>
            <person name="Fujita N."/>
            <person name="Takami H."/>
            <person name="Takai K."/>
        </authorList>
    </citation>
    <scope>NUCLEOTIDE SEQUENCE [LARGE SCALE GENOMIC DNA]</scope>
    <source>
        <strain evidence="11">DSM 14783 / JCM 11476 / NBRC 101012 / SSM1</strain>
    </source>
</reference>
<dbReference type="InterPro" id="IPR001867">
    <property type="entry name" value="OmpR/PhoB-type_DNA-bd"/>
</dbReference>
<dbReference type="InterPro" id="IPR011006">
    <property type="entry name" value="CheY-like_superfamily"/>
</dbReference>
<dbReference type="GO" id="GO:0000156">
    <property type="term" value="F:phosphorelay response regulator activity"/>
    <property type="evidence" value="ECO:0007669"/>
    <property type="project" value="TreeGrafter"/>
</dbReference>
<evidence type="ECO:0000256" key="5">
    <source>
        <dbReference type="ARBA" id="ARBA00023163"/>
    </source>
</evidence>
<evidence type="ECO:0000256" key="4">
    <source>
        <dbReference type="ARBA" id="ARBA00023125"/>
    </source>
</evidence>
<accession>D3P989</accession>
<dbReference type="Proteomes" id="UP000001520">
    <property type="component" value="Chromosome"/>
</dbReference>
<protein>
    <submittedName>
        <fullName evidence="10">Two-component system, OmpR family, response regulator</fullName>
    </submittedName>
</protein>
<name>D3P989_DEFDS</name>
<feature type="DNA-binding region" description="OmpR/PhoB-type" evidence="7">
    <location>
        <begin position="129"/>
        <end position="229"/>
    </location>
</feature>
<evidence type="ECO:0000256" key="1">
    <source>
        <dbReference type="ARBA" id="ARBA00022553"/>
    </source>
</evidence>
<evidence type="ECO:0000313" key="10">
    <source>
        <dbReference type="EMBL" id="BAI81279.1"/>
    </source>
</evidence>
<dbReference type="GO" id="GO:0032993">
    <property type="term" value="C:protein-DNA complex"/>
    <property type="evidence" value="ECO:0007669"/>
    <property type="project" value="TreeGrafter"/>
</dbReference>
<feature type="domain" description="Response regulatory" evidence="8">
    <location>
        <begin position="4"/>
        <end position="117"/>
    </location>
</feature>
<evidence type="ECO:0000313" key="11">
    <source>
        <dbReference type="Proteomes" id="UP000001520"/>
    </source>
</evidence>